<protein>
    <submittedName>
        <fullName evidence="2">Divalent-cation tolerance protein CutA</fullName>
    </submittedName>
</protein>
<evidence type="ECO:0000313" key="2">
    <source>
        <dbReference type="EMBL" id="GIF08086.1"/>
    </source>
</evidence>
<dbReference type="GO" id="GO:0010038">
    <property type="term" value="P:response to metal ion"/>
    <property type="evidence" value="ECO:0007669"/>
    <property type="project" value="InterPro"/>
</dbReference>
<evidence type="ECO:0000256" key="1">
    <source>
        <dbReference type="ARBA" id="ARBA00010169"/>
    </source>
</evidence>
<dbReference type="PANTHER" id="PTHR23419:SF8">
    <property type="entry name" value="FI09726P"/>
    <property type="match status" value="1"/>
</dbReference>
<dbReference type="EMBL" id="BOMW01000058">
    <property type="protein sequence ID" value="GIF08086.1"/>
    <property type="molecule type" value="Genomic_DNA"/>
</dbReference>
<dbReference type="AlphaFoldDB" id="A0A919NC09"/>
<accession>A0A919NC09</accession>
<comment type="similarity">
    <text evidence="1">Belongs to the CutA family.</text>
</comment>
<dbReference type="Proteomes" id="UP000629619">
    <property type="component" value="Unassembled WGS sequence"/>
</dbReference>
<proteinExistence type="inferred from homology"/>
<reference evidence="2" key="1">
    <citation type="submission" date="2021-01" db="EMBL/GenBank/DDBJ databases">
        <title>Whole genome shotgun sequence of Actinoplanes siamensis NBRC 109076.</title>
        <authorList>
            <person name="Komaki H."/>
            <person name="Tamura T."/>
        </authorList>
    </citation>
    <scope>NUCLEOTIDE SEQUENCE</scope>
    <source>
        <strain evidence="2">NBRC 109076</strain>
    </source>
</reference>
<gene>
    <name evidence="2" type="primary">cutA</name>
    <name evidence="2" type="ORF">Asi03nite_56240</name>
</gene>
<name>A0A919NC09_9ACTN</name>
<comment type="caution">
    <text evidence="2">The sequence shown here is derived from an EMBL/GenBank/DDBJ whole genome shotgun (WGS) entry which is preliminary data.</text>
</comment>
<dbReference type="InterPro" id="IPR011322">
    <property type="entry name" value="N-reg_PII-like_a/b"/>
</dbReference>
<dbReference type="SUPFAM" id="SSF54913">
    <property type="entry name" value="GlnB-like"/>
    <property type="match status" value="1"/>
</dbReference>
<dbReference type="InterPro" id="IPR004323">
    <property type="entry name" value="Ion_tolerance_CutA"/>
</dbReference>
<dbReference type="RefSeq" id="WP_203683457.1">
    <property type="nucleotide sequence ID" value="NZ_BOMW01000058.1"/>
</dbReference>
<dbReference type="Pfam" id="PF03091">
    <property type="entry name" value="CutA1"/>
    <property type="match status" value="1"/>
</dbReference>
<evidence type="ECO:0000313" key="3">
    <source>
        <dbReference type="Proteomes" id="UP000629619"/>
    </source>
</evidence>
<keyword evidence="3" id="KW-1185">Reference proteome</keyword>
<sequence>MSEEVCEVIITAPDAEWLAEFTRRLVDDRLAAAGHNITPIRSIYRWQGQIFDKQEARVALHTRRSLLPQIIERTNREHPYEVPCVAAMTFDGNPAYVQWILDETS</sequence>
<organism evidence="2 3">
    <name type="scientific">Actinoplanes siamensis</name>
    <dbReference type="NCBI Taxonomy" id="1223317"/>
    <lineage>
        <taxon>Bacteria</taxon>
        <taxon>Bacillati</taxon>
        <taxon>Actinomycetota</taxon>
        <taxon>Actinomycetes</taxon>
        <taxon>Micromonosporales</taxon>
        <taxon>Micromonosporaceae</taxon>
        <taxon>Actinoplanes</taxon>
    </lineage>
</organism>
<dbReference type="InterPro" id="IPR015867">
    <property type="entry name" value="N-reg_PII/ATP_PRibTrfase_C"/>
</dbReference>
<dbReference type="PANTHER" id="PTHR23419">
    <property type="entry name" value="DIVALENT CATION TOLERANCE CUTA-RELATED"/>
    <property type="match status" value="1"/>
</dbReference>
<dbReference type="GO" id="GO:0005507">
    <property type="term" value="F:copper ion binding"/>
    <property type="evidence" value="ECO:0007669"/>
    <property type="project" value="TreeGrafter"/>
</dbReference>
<dbReference type="Gene3D" id="3.30.70.120">
    <property type="match status" value="1"/>
</dbReference>